<organism evidence="1 2">
    <name type="scientific">Eumeta variegata</name>
    <name type="common">Bagworm moth</name>
    <name type="synonym">Eumeta japonica</name>
    <dbReference type="NCBI Taxonomy" id="151549"/>
    <lineage>
        <taxon>Eukaryota</taxon>
        <taxon>Metazoa</taxon>
        <taxon>Ecdysozoa</taxon>
        <taxon>Arthropoda</taxon>
        <taxon>Hexapoda</taxon>
        <taxon>Insecta</taxon>
        <taxon>Pterygota</taxon>
        <taxon>Neoptera</taxon>
        <taxon>Endopterygota</taxon>
        <taxon>Lepidoptera</taxon>
        <taxon>Glossata</taxon>
        <taxon>Ditrysia</taxon>
        <taxon>Tineoidea</taxon>
        <taxon>Psychidae</taxon>
        <taxon>Oiketicinae</taxon>
        <taxon>Eumeta</taxon>
    </lineage>
</organism>
<dbReference type="AlphaFoldDB" id="A0A4C1U839"/>
<dbReference type="InterPro" id="IPR036397">
    <property type="entry name" value="RNaseH_sf"/>
</dbReference>
<dbReference type="InterPro" id="IPR052709">
    <property type="entry name" value="Transposase-MT_Hybrid"/>
</dbReference>
<proteinExistence type="predicted"/>
<name>A0A4C1U839_EUMVA</name>
<dbReference type="EMBL" id="BGZK01000140">
    <property type="protein sequence ID" value="GBP22511.1"/>
    <property type="molecule type" value="Genomic_DNA"/>
</dbReference>
<dbReference type="PANTHER" id="PTHR46060:SF1">
    <property type="entry name" value="MARINER MOS1 TRANSPOSASE-LIKE PROTEIN"/>
    <property type="match status" value="1"/>
</dbReference>
<dbReference type="Gene3D" id="3.30.420.10">
    <property type="entry name" value="Ribonuclease H-like superfamily/Ribonuclease H"/>
    <property type="match status" value="1"/>
</dbReference>
<evidence type="ECO:0000313" key="1">
    <source>
        <dbReference type="EMBL" id="GBP22511.1"/>
    </source>
</evidence>
<protein>
    <submittedName>
        <fullName evidence="1">Mariner Mos1 transposase</fullName>
    </submittedName>
</protein>
<dbReference type="GO" id="GO:0003676">
    <property type="term" value="F:nucleic acid binding"/>
    <property type="evidence" value="ECO:0007669"/>
    <property type="project" value="InterPro"/>
</dbReference>
<dbReference type="OrthoDB" id="10017160at2759"/>
<gene>
    <name evidence="1" type="ORF">EVAR_78689_1</name>
</gene>
<keyword evidence="2" id="KW-1185">Reference proteome</keyword>
<sequence length="97" mass="11621">MKNLCSLWIPHILIKAQITERVTWCNVLLIRFKEWAKDLAWDIVTGDEPWIYCYDPKTKQQSTVWVYRDESKPTKVERERSASKRMIASFFLIKLNT</sequence>
<reference evidence="1 2" key="1">
    <citation type="journal article" date="2019" name="Commun. Biol.">
        <title>The bagworm genome reveals a unique fibroin gene that provides high tensile strength.</title>
        <authorList>
            <person name="Kono N."/>
            <person name="Nakamura H."/>
            <person name="Ohtoshi R."/>
            <person name="Tomita M."/>
            <person name="Numata K."/>
            <person name="Arakawa K."/>
        </authorList>
    </citation>
    <scope>NUCLEOTIDE SEQUENCE [LARGE SCALE GENOMIC DNA]</scope>
</reference>
<evidence type="ECO:0000313" key="2">
    <source>
        <dbReference type="Proteomes" id="UP000299102"/>
    </source>
</evidence>
<accession>A0A4C1U839</accession>
<comment type="caution">
    <text evidence="1">The sequence shown here is derived from an EMBL/GenBank/DDBJ whole genome shotgun (WGS) entry which is preliminary data.</text>
</comment>
<dbReference type="PANTHER" id="PTHR46060">
    <property type="entry name" value="MARINER MOS1 TRANSPOSASE-LIKE PROTEIN"/>
    <property type="match status" value="1"/>
</dbReference>
<dbReference type="Proteomes" id="UP000299102">
    <property type="component" value="Unassembled WGS sequence"/>
</dbReference>